<dbReference type="PANTHER" id="PTHR43540">
    <property type="entry name" value="PEROXYUREIDOACRYLATE/UREIDOACRYLATE AMIDOHYDROLASE-RELATED"/>
    <property type="match status" value="1"/>
</dbReference>
<dbReference type="SUPFAM" id="SSF52499">
    <property type="entry name" value="Isochorismatase-like hydrolases"/>
    <property type="match status" value="1"/>
</dbReference>
<organism evidence="3 4">
    <name type="scientific">Petropleomorpha daqingensis</name>
    <dbReference type="NCBI Taxonomy" id="2026353"/>
    <lineage>
        <taxon>Bacteria</taxon>
        <taxon>Bacillati</taxon>
        <taxon>Actinomycetota</taxon>
        <taxon>Actinomycetes</taxon>
        <taxon>Geodermatophilales</taxon>
        <taxon>Geodermatophilaceae</taxon>
        <taxon>Petropleomorpha</taxon>
    </lineage>
</organism>
<evidence type="ECO:0000259" key="2">
    <source>
        <dbReference type="Pfam" id="PF00857"/>
    </source>
</evidence>
<dbReference type="InterPro" id="IPR036380">
    <property type="entry name" value="Isochorismatase-like_sf"/>
</dbReference>
<dbReference type="Gene3D" id="3.40.50.850">
    <property type="entry name" value="Isochorismatase-like"/>
    <property type="match status" value="1"/>
</dbReference>
<keyword evidence="4" id="KW-1185">Reference proteome</keyword>
<feature type="domain" description="Isochorismatase-like" evidence="2">
    <location>
        <begin position="3"/>
        <end position="178"/>
    </location>
</feature>
<comment type="caution">
    <text evidence="3">The sequence shown here is derived from an EMBL/GenBank/DDBJ whole genome shotgun (WGS) entry which is preliminary data.</text>
</comment>
<dbReference type="PANTHER" id="PTHR43540:SF1">
    <property type="entry name" value="ISOCHORISMATASE HYDROLASE"/>
    <property type="match status" value="1"/>
</dbReference>
<evidence type="ECO:0000256" key="1">
    <source>
        <dbReference type="ARBA" id="ARBA00022801"/>
    </source>
</evidence>
<keyword evidence="1" id="KW-0378">Hydrolase</keyword>
<protein>
    <submittedName>
        <fullName evidence="3">Nicotinamidase-related amidase</fullName>
    </submittedName>
</protein>
<dbReference type="Pfam" id="PF00857">
    <property type="entry name" value="Isochorismatase"/>
    <property type="match status" value="1"/>
</dbReference>
<dbReference type="GO" id="GO:0016787">
    <property type="term" value="F:hydrolase activity"/>
    <property type="evidence" value="ECO:0007669"/>
    <property type="project" value="UniProtKB-KW"/>
</dbReference>
<dbReference type="InterPro" id="IPR000868">
    <property type="entry name" value="Isochorismatase-like_dom"/>
</dbReference>
<dbReference type="Proteomes" id="UP000541969">
    <property type="component" value="Unassembled WGS sequence"/>
</dbReference>
<proteinExistence type="predicted"/>
<evidence type="ECO:0000313" key="3">
    <source>
        <dbReference type="EMBL" id="NYJ06388.1"/>
    </source>
</evidence>
<sequence length="181" mass="19723">MTTALLLMDLQNTILERYGPASGDFLDRVVAAQERAEQAGLLVVLVRVKFAPGRPEISPRNKMFAAARSMSVGADDRGSEPHDRLLRGKGEVVVTKKRVSAFAGSDLEVILRSHDVTELVLGGISTGGVVLSTVREAADRDYALTVLEDLCLDADEEVHRVLTQKVFPRQAEVIASADWRP</sequence>
<dbReference type="CDD" id="cd00431">
    <property type="entry name" value="cysteine_hydrolases"/>
    <property type="match status" value="1"/>
</dbReference>
<accession>A0A853CJD9</accession>
<dbReference type="AlphaFoldDB" id="A0A853CJD9"/>
<name>A0A853CJD9_9ACTN</name>
<dbReference type="EMBL" id="JACBZT010000001">
    <property type="protein sequence ID" value="NYJ06388.1"/>
    <property type="molecule type" value="Genomic_DNA"/>
</dbReference>
<gene>
    <name evidence="3" type="ORF">GGQ55_002666</name>
</gene>
<evidence type="ECO:0000313" key="4">
    <source>
        <dbReference type="Proteomes" id="UP000541969"/>
    </source>
</evidence>
<reference evidence="3 4" key="1">
    <citation type="submission" date="2020-07" db="EMBL/GenBank/DDBJ databases">
        <title>Sequencing the genomes of 1000 actinobacteria strains.</title>
        <authorList>
            <person name="Klenk H.-P."/>
        </authorList>
    </citation>
    <scope>NUCLEOTIDE SEQUENCE [LARGE SCALE GENOMIC DNA]</scope>
    <source>
        <strain evidence="3 4">DSM 104001</strain>
    </source>
</reference>
<dbReference type="InterPro" id="IPR050272">
    <property type="entry name" value="Isochorismatase-like_hydrls"/>
</dbReference>
<dbReference type="RefSeq" id="WP_179717465.1">
    <property type="nucleotide sequence ID" value="NZ_JACBZT010000001.1"/>
</dbReference>